<dbReference type="Gene3D" id="3.40.630.30">
    <property type="match status" value="1"/>
</dbReference>
<dbReference type="SUPFAM" id="SSF55729">
    <property type="entry name" value="Acyl-CoA N-acyltransferases (Nat)"/>
    <property type="match status" value="1"/>
</dbReference>
<feature type="non-terminal residue" evidence="1">
    <location>
        <position position="146"/>
    </location>
</feature>
<evidence type="ECO:0000313" key="2">
    <source>
        <dbReference type="Proteomes" id="UP001445076"/>
    </source>
</evidence>
<dbReference type="Proteomes" id="UP001445076">
    <property type="component" value="Unassembled WGS sequence"/>
</dbReference>
<dbReference type="AlphaFoldDB" id="A0AAW0VTE6"/>
<protein>
    <submittedName>
        <fullName evidence="1">Uncharacterized protein</fullName>
    </submittedName>
</protein>
<organism evidence="1 2">
    <name type="scientific">Cherax quadricarinatus</name>
    <name type="common">Australian red claw crayfish</name>
    <dbReference type="NCBI Taxonomy" id="27406"/>
    <lineage>
        <taxon>Eukaryota</taxon>
        <taxon>Metazoa</taxon>
        <taxon>Ecdysozoa</taxon>
        <taxon>Arthropoda</taxon>
        <taxon>Crustacea</taxon>
        <taxon>Multicrustacea</taxon>
        <taxon>Malacostraca</taxon>
        <taxon>Eumalacostraca</taxon>
        <taxon>Eucarida</taxon>
        <taxon>Decapoda</taxon>
        <taxon>Pleocyemata</taxon>
        <taxon>Astacidea</taxon>
        <taxon>Parastacoidea</taxon>
        <taxon>Parastacidae</taxon>
        <taxon>Cherax</taxon>
    </lineage>
</organism>
<reference evidence="1 2" key="1">
    <citation type="journal article" date="2024" name="BMC Genomics">
        <title>Genome assembly of redclaw crayfish (Cherax quadricarinatus) provides insights into its immune adaptation and hypoxia tolerance.</title>
        <authorList>
            <person name="Liu Z."/>
            <person name="Zheng J."/>
            <person name="Li H."/>
            <person name="Fang K."/>
            <person name="Wang S."/>
            <person name="He J."/>
            <person name="Zhou D."/>
            <person name="Weng S."/>
            <person name="Chi M."/>
            <person name="Gu Z."/>
            <person name="He J."/>
            <person name="Li F."/>
            <person name="Wang M."/>
        </authorList>
    </citation>
    <scope>NUCLEOTIDE SEQUENCE [LARGE SCALE GENOMIC DNA]</scope>
    <source>
        <strain evidence="1">ZL_2023a</strain>
    </source>
</reference>
<gene>
    <name evidence="1" type="ORF">OTU49_013495</name>
</gene>
<dbReference type="PANTHER" id="PTHR20905">
    <property type="entry name" value="N-ACETYLTRANSFERASE-RELATED"/>
    <property type="match status" value="1"/>
</dbReference>
<proteinExistence type="predicted"/>
<accession>A0AAW0VTE6</accession>
<evidence type="ECO:0000313" key="1">
    <source>
        <dbReference type="EMBL" id="KAK8720228.1"/>
    </source>
</evidence>
<dbReference type="InterPro" id="IPR016181">
    <property type="entry name" value="Acyl_CoA_acyltransferase"/>
</dbReference>
<dbReference type="PANTHER" id="PTHR20905:SF1">
    <property type="entry name" value="AT07410P-RELATED"/>
    <property type="match status" value="1"/>
</dbReference>
<keyword evidence="2" id="KW-1185">Reference proteome</keyword>
<comment type="caution">
    <text evidence="1">The sequence shown here is derived from an EMBL/GenBank/DDBJ whole genome shotgun (WGS) entry which is preliminary data.</text>
</comment>
<sequence length="146" mass="16620">MNGDSSECIILNPDDFEDTMNLLRTQYINRNPLCRASRETIEDTYKEPLPTYVKKYLASGVSLGVRDSKTKMLVGVFLNSEYNLEDTSSEPSTNMEELGTVFRVLILLYPSPEVFREIKANRVLEMSILCVHEDYGGQGLARRLTE</sequence>
<dbReference type="EMBL" id="JARKIK010000700">
    <property type="protein sequence ID" value="KAK8720228.1"/>
    <property type="molecule type" value="Genomic_DNA"/>
</dbReference>
<dbReference type="GO" id="GO:0008080">
    <property type="term" value="F:N-acetyltransferase activity"/>
    <property type="evidence" value="ECO:0007669"/>
    <property type="project" value="TreeGrafter"/>
</dbReference>
<name>A0AAW0VTE6_CHEQU</name>